<proteinExistence type="predicted"/>
<name>A0AB34G848_9HYPO</name>
<dbReference type="EMBL" id="JAQHRD010000001">
    <property type="protein sequence ID" value="KAJ6446927.1"/>
    <property type="molecule type" value="Genomic_DNA"/>
</dbReference>
<keyword evidence="2" id="KW-1185">Reference proteome</keyword>
<protein>
    <submittedName>
        <fullName evidence="1">Ketoreductase azaE</fullName>
    </submittedName>
</protein>
<gene>
    <name evidence="1" type="ORF">O9K51_01701</name>
</gene>
<organism evidence="1 2">
    <name type="scientific">Purpureocillium lavendulum</name>
    <dbReference type="NCBI Taxonomy" id="1247861"/>
    <lineage>
        <taxon>Eukaryota</taxon>
        <taxon>Fungi</taxon>
        <taxon>Dikarya</taxon>
        <taxon>Ascomycota</taxon>
        <taxon>Pezizomycotina</taxon>
        <taxon>Sordariomycetes</taxon>
        <taxon>Hypocreomycetidae</taxon>
        <taxon>Hypocreales</taxon>
        <taxon>Ophiocordycipitaceae</taxon>
        <taxon>Purpureocillium</taxon>
    </lineage>
</organism>
<dbReference type="Proteomes" id="UP001163105">
    <property type="component" value="Unassembled WGS sequence"/>
</dbReference>
<accession>A0AB34G848</accession>
<evidence type="ECO:0000313" key="2">
    <source>
        <dbReference type="Proteomes" id="UP001163105"/>
    </source>
</evidence>
<comment type="caution">
    <text evidence="1">The sequence shown here is derived from an EMBL/GenBank/DDBJ whole genome shotgun (WGS) entry which is preliminary data.</text>
</comment>
<dbReference type="AlphaFoldDB" id="A0AB34G848"/>
<evidence type="ECO:0000313" key="1">
    <source>
        <dbReference type="EMBL" id="KAJ6446927.1"/>
    </source>
</evidence>
<sequence>MSDGTESSSQNTYSNTGVGDLTVSLDIFPVAGDTGSPSACALRHSSSGAIGVIGSIMPSVGHFDDRTVLEVDLTWDLSEAPTGTRGVTSFGEGDISITASPDDITNCIIMVGKVQSAPPVGHEAKTSHGEPQCSMYWLGSPPDNLLALQSFASAMMPHFQPFFNEPGATCRVFLRELSQGSRAWPCSMHSVIVDYDQSTAQEHDFTMIRTLNQGVVATWTRLDGEEDGSSNEWFQQDALTRRAAASRSPFVERPIDEIVSALCTTRRQRRQQHHRVTTRDWLREVAGWIGEETAAEKHLRDQKDGRIMDFADMGIDTAFGNSLQVCEQNVLEMGFDRESLDTGIVSGLLDGSRAQAAGLRNGDLIVRHSRIEACEWQYERTFEIVVEVGGEERSMEYWPRASRKVRSWQSVKKS</sequence>
<reference evidence="1" key="1">
    <citation type="submission" date="2023-01" db="EMBL/GenBank/DDBJ databases">
        <title>The growth and conidiation of Purpureocillium lavendulum are regulated by nitrogen source and histone H3K14 acetylation.</title>
        <authorList>
            <person name="Tang P."/>
            <person name="Han J."/>
            <person name="Zhang C."/>
            <person name="Tang P."/>
            <person name="Qi F."/>
            <person name="Zhang K."/>
            <person name="Liang L."/>
        </authorList>
    </citation>
    <scope>NUCLEOTIDE SEQUENCE</scope>
    <source>
        <strain evidence="1">YMF1.00683</strain>
    </source>
</reference>